<evidence type="ECO:0000313" key="3">
    <source>
        <dbReference type="Proteomes" id="UP000320876"/>
    </source>
</evidence>
<keyword evidence="3" id="KW-1185">Reference proteome</keyword>
<protein>
    <submittedName>
        <fullName evidence="2">Carbohydrate ABC transporter substrate-binding protein (CUT1 family)</fullName>
    </submittedName>
</protein>
<dbReference type="PANTHER" id="PTHR43649:SF12">
    <property type="entry name" value="DIACETYLCHITOBIOSE BINDING PROTEIN DASA"/>
    <property type="match status" value="1"/>
</dbReference>
<proteinExistence type="predicted"/>
<dbReference type="EMBL" id="VFML01000002">
    <property type="protein sequence ID" value="TQI94588.1"/>
    <property type="molecule type" value="Genomic_DNA"/>
</dbReference>
<dbReference type="InterPro" id="IPR006059">
    <property type="entry name" value="SBP"/>
</dbReference>
<keyword evidence="1" id="KW-0732">Signal</keyword>
<evidence type="ECO:0000313" key="2">
    <source>
        <dbReference type="EMBL" id="TQI94588.1"/>
    </source>
</evidence>
<organism evidence="2 3">
    <name type="scientific">Amycolatopsis cihanbeyliensis</name>
    <dbReference type="NCBI Taxonomy" id="1128664"/>
    <lineage>
        <taxon>Bacteria</taxon>
        <taxon>Bacillati</taxon>
        <taxon>Actinomycetota</taxon>
        <taxon>Actinomycetes</taxon>
        <taxon>Pseudonocardiales</taxon>
        <taxon>Pseudonocardiaceae</taxon>
        <taxon>Amycolatopsis</taxon>
    </lineage>
</organism>
<dbReference type="Pfam" id="PF13416">
    <property type="entry name" value="SBP_bac_8"/>
    <property type="match status" value="1"/>
</dbReference>
<dbReference type="PANTHER" id="PTHR43649">
    <property type="entry name" value="ARABINOSE-BINDING PROTEIN-RELATED"/>
    <property type="match status" value="1"/>
</dbReference>
<comment type="caution">
    <text evidence="2">The sequence shown here is derived from an EMBL/GenBank/DDBJ whole genome shotgun (WGS) entry which is preliminary data.</text>
</comment>
<dbReference type="OrthoDB" id="8663148at2"/>
<feature type="chain" id="PRO_5038968681" evidence="1">
    <location>
        <begin position="19"/>
        <end position="465"/>
    </location>
</feature>
<feature type="signal peptide" evidence="1">
    <location>
        <begin position="1"/>
        <end position="18"/>
    </location>
</feature>
<dbReference type="Proteomes" id="UP000320876">
    <property type="component" value="Unassembled WGS sequence"/>
</dbReference>
<dbReference type="InterPro" id="IPR050490">
    <property type="entry name" value="Bact_solute-bd_prot1"/>
</dbReference>
<name>A0A542CUT5_AMYCI</name>
<gene>
    <name evidence="2" type="ORF">FB471_6756</name>
</gene>
<dbReference type="PROSITE" id="PS51257">
    <property type="entry name" value="PROKAR_LIPOPROTEIN"/>
    <property type="match status" value="1"/>
</dbReference>
<dbReference type="SUPFAM" id="SSF53850">
    <property type="entry name" value="Periplasmic binding protein-like II"/>
    <property type="match status" value="1"/>
</dbReference>
<reference evidence="2 3" key="1">
    <citation type="submission" date="2019-06" db="EMBL/GenBank/DDBJ databases">
        <title>Sequencing the genomes of 1000 actinobacteria strains.</title>
        <authorList>
            <person name="Klenk H.-P."/>
        </authorList>
    </citation>
    <scope>NUCLEOTIDE SEQUENCE [LARGE SCALE GENOMIC DNA]</scope>
    <source>
        <strain evidence="2 3">DSM 45679</strain>
    </source>
</reference>
<dbReference type="RefSeq" id="WP_142003803.1">
    <property type="nucleotide sequence ID" value="NZ_VFML01000002.1"/>
</dbReference>
<accession>A0A542CUT5</accession>
<sequence length="465" mass="50356">MRSAPTRALAAGVAVVLAAAGCGTDTGAGFGENTTPGAAEYFETPCPEPGVQPPGEHLRYWSMWTADEPQGRVLQHAIECFESKTGVTVDVQWLGRKVLTQNVSPALNTDEVPDLIDQDLSQMNAAIVAPGGTQSVEDVLTMKVGEGDRTVEDVLAPYSYQLPQNADAEGERFLIPYELITNAWWFDRNAVRDFSPPDTIDEMFALFDKAKANGKAAISQDGDIKFYNSYFFTQLAARFVGPGGLAEAAADRSGQAWKTEPGFLAAARIVERLAKGGYFVDGWNASKFPQVQQRWADGESAYTYNGSWLPSEAREYLGKQGGGRTIDFGSFQFPMPDGATHDIVEVLPIGFSVTAKARNADTAKAFIAYVLNKDILQGIPTVSDNLAPRTDLEVPDDLADAKAALDAEGKEHTLVMDGLDGMFGGTYVDNVFFPADDALLNGKLTARQFIDQLASESAEYWRSRG</sequence>
<dbReference type="Gene3D" id="3.40.190.10">
    <property type="entry name" value="Periplasmic binding protein-like II"/>
    <property type="match status" value="1"/>
</dbReference>
<dbReference type="AlphaFoldDB" id="A0A542CUT5"/>
<evidence type="ECO:0000256" key="1">
    <source>
        <dbReference type="SAM" id="SignalP"/>
    </source>
</evidence>